<reference evidence="7 8" key="1">
    <citation type="submission" date="2016-07" db="EMBL/GenBank/DDBJ databases">
        <title>Genome and transcriptome analysis of iron-reducing fermentative bacteria Anoxybacter fermentans.</title>
        <authorList>
            <person name="Zeng X."/>
            <person name="Shao Z."/>
        </authorList>
    </citation>
    <scope>NUCLEOTIDE SEQUENCE [LARGE SCALE GENOMIC DNA]</scope>
    <source>
        <strain evidence="7 8">DY22613</strain>
    </source>
</reference>
<dbReference type="UniPathway" id="UPA00916">
    <property type="reaction ID" value="UER00888"/>
</dbReference>
<evidence type="ECO:0000256" key="6">
    <source>
        <dbReference type="HAMAP-Rule" id="MF_01661"/>
    </source>
</evidence>
<evidence type="ECO:0000256" key="4">
    <source>
        <dbReference type="ARBA" id="ARBA00023235"/>
    </source>
</evidence>
<evidence type="ECO:0000256" key="1">
    <source>
        <dbReference type="ARBA" id="ARBA00000223"/>
    </source>
</evidence>
<name>A0A3Q9HQW5_9FIRM</name>
<evidence type="ECO:0000256" key="5">
    <source>
        <dbReference type="ARBA" id="ARBA00023277"/>
    </source>
</evidence>
<dbReference type="InterPro" id="IPR023064">
    <property type="entry name" value="D-ribose_pyranase"/>
</dbReference>
<feature type="active site" description="Proton donor" evidence="6">
    <location>
        <position position="20"/>
    </location>
</feature>
<keyword evidence="8" id="KW-1185">Reference proteome</keyword>
<comment type="subunit">
    <text evidence="6">Homodecamer.</text>
</comment>
<accession>A0A3Q9HQW5</accession>
<dbReference type="GO" id="GO:0016872">
    <property type="term" value="F:intramolecular lyase activity"/>
    <property type="evidence" value="ECO:0007669"/>
    <property type="project" value="UniProtKB-UniRule"/>
</dbReference>
<evidence type="ECO:0000256" key="3">
    <source>
        <dbReference type="ARBA" id="ARBA00022490"/>
    </source>
</evidence>
<comment type="catalytic activity">
    <reaction evidence="1 6">
        <text>beta-D-ribopyranose = beta-D-ribofuranose</text>
        <dbReference type="Rhea" id="RHEA:25432"/>
        <dbReference type="ChEBI" id="CHEBI:27476"/>
        <dbReference type="ChEBI" id="CHEBI:47002"/>
        <dbReference type="EC" id="5.4.99.62"/>
    </reaction>
</comment>
<dbReference type="HAMAP" id="MF_01661">
    <property type="entry name" value="D_rib_pyranase"/>
    <property type="match status" value="1"/>
</dbReference>
<dbReference type="NCBIfam" id="NF008761">
    <property type="entry name" value="PRK11797.1"/>
    <property type="match status" value="1"/>
</dbReference>
<feature type="binding site" evidence="6">
    <location>
        <position position="98"/>
    </location>
    <ligand>
        <name>substrate</name>
    </ligand>
</feature>
<keyword evidence="3 6" id="KW-0963">Cytoplasm</keyword>
<dbReference type="PANTHER" id="PTHR37831:SF1">
    <property type="entry name" value="D-RIBOSE PYRANASE"/>
    <property type="match status" value="1"/>
</dbReference>
<dbReference type="SUPFAM" id="SSF102546">
    <property type="entry name" value="RbsD-like"/>
    <property type="match status" value="1"/>
</dbReference>
<comment type="function">
    <text evidence="6">Catalyzes the interconversion of beta-pyran and beta-furan forms of D-ribose.</text>
</comment>
<dbReference type="RefSeq" id="WP_127017097.1">
    <property type="nucleotide sequence ID" value="NZ_CP016379.1"/>
</dbReference>
<feature type="binding site" evidence="6">
    <location>
        <begin position="120"/>
        <end position="122"/>
    </location>
    <ligand>
        <name>substrate</name>
    </ligand>
</feature>
<dbReference type="Gene3D" id="3.40.1650.10">
    <property type="entry name" value="RbsD-like domain"/>
    <property type="match status" value="1"/>
</dbReference>
<comment type="pathway">
    <text evidence="6">Carbohydrate metabolism; D-ribose degradation; D-ribose 5-phosphate from beta-D-ribopyranose: step 1/2.</text>
</comment>
<dbReference type="InterPro" id="IPR007721">
    <property type="entry name" value="RbsD_FucU"/>
</dbReference>
<comment type="subcellular location">
    <subcellularLocation>
        <location evidence="6">Cytoplasm</location>
    </subcellularLocation>
</comment>
<keyword evidence="5 6" id="KW-0119">Carbohydrate metabolism</keyword>
<comment type="similarity">
    <text evidence="6">Belongs to the RbsD / FucU family. RbsD subfamily.</text>
</comment>
<dbReference type="Pfam" id="PF05025">
    <property type="entry name" value="RbsD_FucU"/>
    <property type="match status" value="1"/>
</dbReference>
<dbReference type="GO" id="GO:0048029">
    <property type="term" value="F:monosaccharide binding"/>
    <property type="evidence" value="ECO:0007669"/>
    <property type="project" value="InterPro"/>
</dbReference>
<protein>
    <recommendedName>
        <fullName evidence="2 6">D-ribose pyranase</fullName>
        <ecNumber evidence="2 6">5.4.99.62</ecNumber>
    </recommendedName>
</protein>
<evidence type="ECO:0000313" key="7">
    <source>
        <dbReference type="EMBL" id="AZR73751.1"/>
    </source>
</evidence>
<dbReference type="KEGG" id="aft:BBF96_10360"/>
<dbReference type="InterPro" id="IPR023750">
    <property type="entry name" value="RbsD-like_sf"/>
</dbReference>
<feature type="binding site" evidence="6">
    <location>
        <position position="28"/>
    </location>
    <ligand>
        <name>substrate</name>
    </ligand>
</feature>
<dbReference type="Proteomes" id="UP000267250">
    <property type="component" value="Chromosome"/>
</dbReference>
<evidence type="ECO:0000313" key="8">
    <source>
        <dbReference type="Proteomes" id="UP000267250"/>
    </source>
</evidence>
<dbReference type="EC" id="5.4.99.62" evidence="2 6"/>
<dbReference type="AlphaFoldDB" id="A0A3Q9HQW5"/>
<dbReference type="GO" id="GO:0019303">
    <property type="term" value="P:D-ribose catabolic process"/>
    <property type="evidence" value="ECO:0007669"/>
    <property type="project" value="UniProtKB-UniRule"/>
</dbReference>
<dbReference type="GO" id="GO:0005829">
    <property type="term" value="C:cytosol"/>
    <property type="evidence" value="ECO:0007669"/>
    <property type="project" value="TreeGrafter"/>
</dbReference>
<keyword evidence="4 6" id="KW-0413">Isomerase</keyword>
<evidence type="ECO:0000256" key="2">
    <source>
        <dbReference type="ARBA" id="ARBA00012862"/>
    </source>
</evidence>
<dbReference type="PANTHER" id="PTHR37831">
    <property type="entry name" value="D-RIBOSE PYRANASE"/>
    <property type="match status" value="1"/>
</dbReference>
<gene>
    <name evidence="6" type="primary">rbsD</name>
    <name evidence="7" type="ORF">BBF96_10360</name>
</gene>
<sequence length="131" mass="14432">MKKHGVLNADLSKLLAEMGHTDKLVICDCGLPIPKTANCIDLALTKGIPKFLEVLQVVLDDLVVEKAIIANEMKEVSPDLYQKTLEILGDIPVEYCSHQEFKDMTHEAKGIVRSGEIIPYANIILVSGVDF</sequence>
<dbReference type="GO" id="GO:0062193">
    <property type="term" value="F:D-ribose pyranase activity"/>
    <property type="evidence" value="ECO:0007669"/>
    <property type="project" value="UniProtKB-EC"/>
</dbReference>
<organism evidence="7 8">
    <name type="scientific">Anoxybacter fermentans</name>
    <dbReference type="NCBI Taxonomy" id="1323375"/>
    <lineage>
        <taxon>Bacteria</taxon>
        <taxon>Bacillati</taxon>
        <taxon>Bacillota</taxon>
        <taxon>Clostridia</taxon>
        <taxon>Halanaerobiales</taxon>
        <taxon>Anoxybacter</taxon>
    </lineage>
</organism>
<dbReference type="OrthoDB" id="9805009at2"/>
<proteinExistence type="inferred from homology"/>
<dbReference type="EMBL" id="CP016379">
    <property type="protein sequence ID" value="AZR73751.1"/>
    <property type="molecule type" value="Genomic_DNA"/>
</dbReference>